<dbReference type="InterPro" id="IPR032109">
    <property type="entry name" value="Big_3_5"/>
</dbReference>
<feature type="domain" description="Bacterial Ig-like" evidence="3">
    <location>
        <begin position="149"/>
        <end position="228"/>
    </location>
</feature>
<organism evidence="4 5">
    <name type="scientific">Cellulomonas denverensis</name>
    <dbReference type="NCBI Taxonomy" id="264297"/>
    <lineage>
        <taxon>Bacteria</taxon>
        <taxon>Bacillati</taxon>
        <taxon>Actinomycetota</taxon>
        <taxon>Actinomycetes</taxon>
        <taxon>Micrococcales</taxon>
        <taxon>Cellulomonadaceae</taxon>
        <taxon>Cellulomonas</taxon>
    </lineage>
</organism>
<accession>A0A7X6KXW1</accession>
<comment type="caution">
    <text evidence="4">The sequence shown here is derived from an EMBL/GenBank/DDBJ whole genome shotgun (WGS) entry which is preliminary data.</text>
</comment>
<keyword evidence="1" id="KW-1133">Transmembrane helix</keyword>
<dbReference type="InterPro" id="IPR013783">
    <property type="entry name" value="Ig-like_fold"/>
</dbReference>
<name>A0A7X6KXW1_9CELL</name>
<feature type="transmembrane region" description="Helical" evidence="1">
    <location>
        <begin position="732"/>
        <end position="753"/>
    </location>
</feature>
<evidence type="ECO:0000259" key="3">
    <source>
        <dbReference type="Pfam" id="PF16640"/>
    </source>
</evidence>
<proteinExistence type="predicted"/>
<dbReference type="GO" id="GO:0005975">
    <property type="term" value="P:carbohydrate metabolic process"/>
    <property type="evidence" value="ECO:0007669"/>
    <property type="project" value="UniProtKB-ARBA"/>
</dbReference>
<protein>
    <recommendedName>
        <fullName evidence="3">Bacterial Ig-like domain-containing protein</fullName>
    </recommendedName>
</protein>
<keyword evidence="1" id="KW-0472">Membrane</keyword>
<keyword evidence="5" id="KW-1185">Reference proteome</keyword>
<keyword evidence="1" id="KW-0812">Transmembrane</keyword>
<dbReference type="RefSeq" id="WP_168631355.1">
    <property type="nucleotide sequence ID" value="NZ_BONL01000005.1"/>
</dbReference>
<evidence type="ECO:0000313" key="4">
    <source>
        <dbReference type="EMBL" id="NKY24222.1"/>
    </source>
</evidence>
<sequence>MRFTLGRLRRPTAWAVAATLLAVILPAMPATAAAVSGSATFSDGSLTVGQSATFDITCSGLPNSRGASVRLQPYGAEAVATQEPVMVLTDPGTPTYSGQVTFDLTGVAPGMYAIGLDCYEEWDGYVPLGAVLSELEIVGVDVATTTTLAAAPAQVVTGDHVTFTASVPGAVGGSVEFRLGGSSLGIAPLTGGTAVLSTVVTGSGTVTAAYSGAAGYLASTSAGVPLSVITSITGPGGYGLNGTPRVDSAVGAQVFGQWSPTPQQGLTVGYAWTIDGHVVSTANSYTPVAADLGKQLTLTLTGSHPALGSLPLTISATVQPAPAVYGDLVIDGAVDHQATLGTKLTAKATGWSGAATLGYAWSVNGERVSTAVSYTPRAADLGKTISVQLTVTEAGHDTLYDYAYVWNVLTTPTVTVGSSTLTVGKGAVIPVTVAGPAGGPVPTGSVAVTLVPVAGGDPVTPGAVTLNGSGKATVQVSGLPVGRYTVTAAYRPTEEQYTFARFSVVAEAAGNANPYRAATGTGTVTVVKPAVTADFPRTLTVPVATAATATLQVTGTARPAEYVLLAGSTELLRGALPVLGSVTLTLPVLEPGTHQLTLVLPETASTARYTQDLTVTVTGEPARTGAPTAKLATPKAATVPGQAMELVADGFLPGETVAFFVHSDPVYLGTAVAGADGIARLTAVIPAGLPVGSHTVIATGGTSGRWAELPIELAVAGAPPATTQLAVTGAGAGSGLAAAWLLLVAGAVLLIVVRRVRAVRGAA</sequence>
<evidence type="ECO:0000313" key="5">
    <source>
        <dbReference type="Proteomes" id="UP000581206"/>
    </source>
</evidence>
<dbReference type="EMBL" id="JAAXOX010000013">
    <property type="protein sequence ID" value="NKY24222.1"/>
    <property type="molecule type" value="Genomic_DNA"/>
</dbReference>
<evidence type="ECO:0000256" key="2">
    <source>
        <dbReference type="SAM" id="SignalP"/>
    </source>
</evidence>
<dbReference type="Pfam" id="PF16640">
    <property type="entry name" value="Big_3_5"/>
    <property type="match status" value="1"/>
</dbReference>
<dbReference type="Gene3D" id="2.60.40.10">
    <property type="entry name" value="Immunoglobulins"/>
    <property type="match status" value="2"/>
</dbReference>
<feature type="chain" id="PRO_5031548283" description="Bacterial Ig-like domain-containing protein" evidence="2">
    <location>
        <begin position="33"/>
        <end position="763"/>
    </location>
</feature>
<keyword evidence="2" id="KW-0732">Signal</keyword>
<gene>
    <name evidence="4" type="ORF">HGA03_16250</name>
</gene>
<dbReference type="AlphaFoldDB" id="A0A7X6KXW1"/>
<dbReference type="Proteomes" id="UP000581206">
    <property type="component" value="Unassembled WGS sequence"/>
</dbReference>
<dbReference type="Gene3D" id="2.60.40.2700">
    <property type="match status" value="1"/>
</dbReference>
<reference evidence="4 5" key="1">
    <citation type="submission" date="2020-04" db="EMBL/GenBank/DDBJ databases">
        <title>MicrobeNet Type strains.</title>
        <authorList>
            <person name="Nicholson A.C."/>
        </authorList>
    </citation>
    <scope>NUCLEOTIDE SEQUENCE [LARGE SCALE GENOMIC DNA]</scope>
    <source>
        <strain evidence="4 5">ATCC BAA-788</strain>
    </source>
</reference>
<feature type="signal peptide" evidence="2">
    <location>
        <begin position="1"/>
        <end position="32"/>
    </location>
</feature>
<evidence type="ECO:0000256" key="1">
    <source>
        <dbReference type="SAM" id="Phobius"/>
    </source>
</evidence>